<dbReference type="SMART" id="SM00922">
    <property type="entry name" value="MR_MLE"/>
    <property type="match status" value="1"/>
</dbReference>
<feature type="domain" description="Mandelate racemase/muconate lactonizing enzyme C-terminal" evidence="7">
    <location>
        <begin position="157"/>
        <end position="249"/>
    </location>
</feature>
<dbReference type="InterPro" id="IPR029065">
    <property type="entry name" value="Enolase_C-like"/>
</dbReference>
<dbReference type="InterPro" id="IPR029017">
    <property type="entry name" value="Enolase-like_N"/>
</dbReference>
<dbReference type="EMBL" id="JAOWLA010000003">
    <property type="protein sequence ID" value="MCV2863950.1"/>
    <property type="molecule type" value="Genomic_DNA"/>
</dbReference>
<reference evidence="8 9" key="1">
    <citation type="submission" date="2022-10" db="EMBL/GenBank/DDBJ databases">
        <title>Defluviimonas sp. nov., isolated from ocean surface water.</title>
        <authorList>
            <person name="He W."/>
            <person name="Wang L."/>
            <person name="Zhang D.-F."/>
        </authorList>
    </citation>
    <scope>NUCLEOTIDE SEQUENCE [LARGE SCALE GENOMIC DNA]</scope>
    <source>
        <strain evidence="8 9">WL0075</strain>
    </source>
</reference>
<accession>A0ABT2YYT5</accession>
<dbReference type="SUPFAM" id="SSF54826">
    <property type="entry name" value="Enolase N-terminal domain-like"/>
    <property type="match status" value="1"/>
</dbReference>
<name>A0ABT2YYT5_9RHOB</name>
<dbReference type="Gene3D" id="3.30.390.10">
    <property type="entry name" value="Enolase-like, N-terminal domain"/>
    <property type="match status" value="1"/>
</dbReference>
<dbReference type="RefSeq" id="WP_263720418.1">
    <property type="nucleotide sequence ID" value="NZ_JAOWLA010000003.1"/>
</dbReference>
<gene>
    <name evidence="8" type="primary">menC</name>
    <name evidence="8" type="ORF">OE647_04245</name>
</gene>
<dbReference type="CDD" id="cd03317">
    <property type="entry name" value="NAAAR"/>
    <property type="match status" value="1"/>
</dbReference>
<comment type="caution">
    <text evidence="8">The sequence shown here is derived from an EMBL/GenBank/DDBJ whole genome shotgun (WGS) entry which is preliminary data.</text>
</comment>
<evidence type="ECO:0000256" key="1">
    <source>
        <dbReference type="ARBA" id="ARBA00001968"/>
    </source>
</evidence>
<evidence type="ECO:0000256" key="4">
    <source>
        <dbReference type="ARBA" id="ARBA00023239"/>
    </source>
</evidence>
<dbReference type="NCBIfam" id="TIGR01928">
    <property type="entry name" value="menC_lowGC_arch"/>
    <property type="match status" value="1"/>
</dbReference>
<dbReference type="InterPro" id="IPR036849">
    <property type="entry name" value="Enolase-like_C_sf"/>
</dbReference>
<dbReference type="SUPFAM" id="SSF51604">
    <property type="entry name" value="Enolase C-terminal domain-like"/>
    <property type="match status" value="1"/>
</dbReference>
<evidence type="ECO:0000256" key="2">
    <source>
        <dbReference type="ARBA" id="ARBA00022723"/>
    </source>
</evidence>
<comment type="cofactor">
    <cofactor evidence="1">
        <name>a divalent metal cation</name>
        <dbReference type="ChEBI" id="CHEBI:60240"/>
    </cofactor>
</comment>
<keyword evidence="9" id="KW-1185">Reference proteome</keyword>
<dbReference type="Proteomes" id="UP001652503">
    <property type="component" value="Unassembled WGS sequence"/>
</dbReference>
<dbReference type="InterPro" id="IPR010197">
    <property type="entry name" value="OSBS/NAAAR"/>
</dbReference>
<dbReference type="PANTHER" id="PTHR48073">
    <property type="entry name" value="O-SUCCINYLBENZOATE SYNTHASE-RELATED"/>
    <property type="match status" value="1"/>
</dbReference>
<dbReference type="InterPro" id="IPR013341">
    <property type="entry name" value="Mandelate_racemase_N_dom"/>
</dbReference>
<proteinExistence type="predicted"/>
<evidence type="ECO:0000256" key="5">
    <source>
        <dbReference type="ARBA" id="ARBA00029491"/>
    </source>
</evidence>
<dbReference type="PANTHER" id="PTHR48073:SF5">
    <property type="entry name" value="O-SUCCINYLBENZOATE SYNTHASE"/>
    <property type="match status" value="1"/>
</dbReference>
<dbReference type="Gene3D" id="3.20.20.120">
    <property type="entry name" value="Enolase-like C-terminal domain"/>
    <property type="match status" value="1"/>
</dbReference>
<evidence type="ECO:0000256" key="3">
    <source>
        <dbReference type="ARBA" id="ARBA00022842"/>
    </source>
</evidence>
<evidence type="ECO:0000313" key="8">
    <source>
        <dbReference type="EMBL" id="MCV2863950.1"/>
    </source>
</evidence>
<dbReference type="Pfam" id="PF02746">
    <property type="entry name" value="MR_MLE_N"/>
    <property type="match status" value="1"/>
</dbReference>
<dbReference type="EC" id="4.2.1.113" evidence="5 6"/>
<organism evidence="8 9">
    <name type="scientific">Albidovulum sediminicola</name>
    <dbReference type="NCBI Taxonomy" id="2984331"/>
    <lineage>
        <taxon>Bacteria</taxon>
        <taxon>Pseudomonadati</taxon>
        <taxon>Pseudomonadota</taxon>
        <taxon>Alphaproteobacteria</taxon>
        <taxon>Rhodobacterales</taxon>
        <taxon>Paracoccaceae</taxon>
        <taxon>Albidovulum</taxon>
    </lineage>
</organism>
<dbReference type="SFLD" id="SFLDF00009">
    <property type="entry name" value="o-succinylbenzoate_synthase"/>
    <property type="match status" value="1"/>
</dbReference>
<evidence type="ECO:0000259" key="7">
    <source>
        <dbReference type="SMART" id="SM00922"/>
    </source>
</evidence>
<keyword evidence="2" id="KW-0479">Metal-binding</keyword>
<dbReference type="GO" id="GO:0043748">
    <property type="term" value="F:O-succinylbenzoate synthase activity"/>
    <property type="evidence" value="ECO:0007669"/>
    <property type="project" value="UniProtKB-EC"/>
</dbReference>
<dbReference type="SFLD" id="SFLDG00180">
    <property type="entry name" value="muconate_cycloisomerase"/>
    <property type="match status" value="1"/>
</dbReference>
<keyword evidence="4 8" id="KW-0456">Lyase</keyword>
<protein>
    <recommendedName>
        <fullName evidence="5 6">o-succinylbenzoate synthase</fullName>
        <ecNumber evidence="5 6">4.2.1.113</ecNumber>
    </recommendedName>
</protein>
<sequence>MLEKTDTPQAVTPRGGILIEAAELRVVSLPLLTPFVISTGTMTAKTFPLLVLRGEGLEGIAEGVMDPTPDYLEETVPGAMAFLRDVLLPRIVGKRFASPYELAPILDPWRGNRMAKAVVEMAFWDLWAKSLNIPLKSALGGVRDAVDVGVSLGIAPVAKTLERVEEAVAQGYKRTKLKIAQGHDIAIVAAVRERFPDIKLTVDANTDYGLTDLPVLRALDAFGLDYIEQPLAHDDIHDHAQLQAALKTAICLDESIRTPVDARKALEARATRVINIKVGRVGGFAAARAIHDISAASGAPVWCGGMLESGIGRAHNIHLATLANFTKPGDTSSASRYFKRDIINEPLEAAEGRMPVPLNGAGIGVTLDRAFLETVSDQSEEIRP</sequence>
<evidence type="ECO:0000313" key="9">
    <source>
        <dbReference type="Proteomes" id="UP001652503"/>
    </source>
</evidence>
<evidence type="ECO:0000256" key="6">
    <source>
        <dbReference type="NCBIfam" id="TIGR01928"/>
    </source>
</evidence>
<dbReference type="Pfam" id="PF13378">
    <property type="entry name" value="MR_MLE_C"/>
    <property type="match status" value="1"/>
</dbReference>
<keyword evidence="3" id="KW-0460">Magnesium</keyword>
<dbReference type="SFLD" id="SFLDS00001">
    <property type="entry name" value="Enolase"/>
    <property type="match status" value="1"/>
</dbReference>
<dbReference type="InterPro" id="IPR013342">
    <property type="entry name" value="Mandelate_racemase_C"/>
</dbReference>